<accession>A0A7V9AB77</accession>
<dbReference type="InterPro" id="IPR003593">
    <property type="entry name" value="AAA+_ATPase"/>
</dbReference>
<sequence>MLSRRGMLSEENLRRAAEALAAAPDYPPHQVLIDKGFLKEETLLPVLAEELGLELVDLGKVQVDRSLLEQMPQRLVHRKNLMPLSRHNGTLIVATGDPFDAYAIDEFQTLTGLHVLPVLAPPREIARLIKQYFGVGGDTVAALAEEAKDRQEEIEFLEALEADDSEMAKQAQEASVVRLVNQILIEAANERASDIHIETEEHGLRIRYRIDGLLQEQNLPPEINRFAAAIISRIKIMARLNIAEKRLPQDGRIKMKVQGREIDVRVSIIPMIHGEGVCLRLLDKGRMEFNLAAVGMLPDTYHTFKQLIDRPHGIVLVTGPTGSGKSTTLYSALNEIKDETLKIITVEDPVEYNQVGISQIQTHPKIGLTFANALRAILRHDPDVILVGEIRDLETAEMAIHASLTGHMVFSTLHTNDAPSAFTRLIDMGVEPFLVSSTVEGVMAQRLVRTICPDCKTVATLPVEELPLDFPLRKKSNTGLSALVNLPPALAKILQEYEAATQYAGDGPVPLWKGTGCRSCRQTGYRGRSGIFELLVTNDVIRDLITQRVNAGVIRLEALKAGMITLRQDGWRKVLKGLTTIDEVARTTAGDIS</sequence>
<dbReference type="Gene3D" id="3.30.300.160">
    <property type="entry name" value="Type II secretion system, protein E, N-terminal domain"/>
    <property type="match status" value="1"/>
</dbReference>
<dbReference type="SMART" id="SM00382">
    <property type="entry name" value="AAA"/>
    <property type="match status" value="1"/>
</dbReference>
<dbReference type="PANTHER" id="PTHR30258:SF2">
    <property type="entry name" value="COMG OPERON PROTEIN 1"/>
    <property type="match status" value="1"/>
</dbReference>
<dbReference type="Gene3D" id="3.40.50.300">
    <property type="entry name" value="P-loop containing nucleotide triphosphate hydrolases"/>
    <property type="match status" value="1"/>
</dbReference>
<evidence type="ECO:0000256" key="2">
    <source>
        <dbReference type="ARBA" id="ARBA00022741"/>
    </source>
</evidence>
<dbReference type="SUPFAM" id="SSF52540">
    <property type="entry name" value="P-loop containing nucleoside triphosphate hydrolases"/>
    <property type="match status" value="1"/>
</dbReference>
<dbReference type="GO" id="GO:0005524">
    <property type="term" value="F:ATP binding"/>
    <property type="evidence" value="ECO:0007669"/>
    <property type="project" value="UniProtKB-KW"/>
</dbReference>
<dbReference type="GO" id="GO:0005886">
    <property type="term" value="C:plasma membrane"/>
    <property type="evidence" value="ECO:0007669"/>
    <property type="project" value="TreeGrafter"/>
</dbReference>
<dbReference type="CDD" id="cd01129">
    <property type="entry name" value="PulE-GspE-like"/>
    <property type="match status" value="1"/>
</dbReference>
<dbReference type="Proteomes" id="UP000542342">
    <property type="component" value="Unassembled WGS sequence"/>
</dbReference>
<evidence type="ECO:0000256" key="1">
    <source>
        <dbReference type="ARBA" id="ARBA00006611"/>
    </source>
</evidence>
<keyword evidence="2" id="KW-0547">Nucleotide-binding</keyword>
<dbReference type="EMBL" id="JACEFB010000002">
    <property type="protein sequence ID" value="MBA2225487.1"/>
    <property type="molecule type" value="Genomic_DNA"/>
</dbReference>
<dbReference type="Gene3D" id="3.30.450.90">
    <property type="match status" value="1"/>
</dbReference>
<comment type="similarity">
    <text evidence="1">Belongs to the GSP E family.</text>
</comment>
<proteinExistence type="inferred from homology"/>
<dbReference type="InterPro" id="IPR007831">
    <property type="entry name" value="T2SS_GspE_N"/>
</dbReference>
<evidence type="ECO:0000313" key="6">
    <source>
        <dbReference type="Proteomes" id="UP000542342"/>
    </source>
</evidence>
<dbReference type="Pfam" id="PF00437">
    <property type="entry name" value="T2SSE"/>
    <property type="match status" value="1"/>
</dbReference>
<dbReference type="SUPFAM" id="SSF160246">
    <property type="entry name" value="EspE N-terminal domain-like"/>
    <property type="match status" value="1"/>
</dbReference>
<dbReference type="InterPro" id="IPR027417">
    <property type="entry name" value="P-loop_NTPase"/>
</dbReference>
<comment type="caution">
    <text evidence="5">The sequence shown here is derived from an EMBL/GenBank/DDBJ whole genome shotgun (WGS) entry which is preliminary data.</text>
</comment>
<dbReference type="Pfam" id="PF05157">
    <property type="entry name" value="MshEN"/>
    <property type="match status" value="1"/>
</dbReference>
<dbReference type="FunFam" id="3.30.450.90:FF:000001">
    <property type="entry name" value="Type II secretion system ATPase GspE"/>
    <property type="match status" value="1"/>
</dbReference>
<reference evidence="5 6" key="1">
    <citation type="submission" date="2020-07" db="EMBL/GenBank/DDBJ databases">
        <title>Thermogemmata thermophila gen. nov., sp. nov., a novel moderate thermophilic planctomycete from a Kamchatka hot spring.</title>
        <authorList>
            <person name="Elcheninov A.G."/>
            <person name="Podosokorskaya O.A."/>
            <person name="Kovaleva O.L."/>
            <person name="Novikov A."/>
            <person name="Bonch-Osmolovskaya E.A."/>
            <person name="Toshchakov S.V."/>
            <person name="Kublanov I.V."/>
        </authorList>
    </citation>
    <scope>NUCLEOTIDE SEQUENCE [LARGE SCALE GENOMIC DNA]</scope>
    <source>
        <strain evidence="5 6">2918</strain>
    </source>
</reference>
<dbReference type="PANTHER" id="PTHR30258">
    <property type="entry name" value="TYPE II SECRETION SYSTEM PROTEIN GSPE-RELATED"/>
    <property type="match status" value="1"/>
</dbReference>
<gene>
    <name evidence="5" type="primary">tadA</name>
    <name evidence="5" type="ORF">H0921_04845</name>
</gene>
<keyword evidence="6" id="KW-1185">Reference proteome</keyword>
<evidence type="ECO:0000256" key="3">
    <source>
        <dbReference type="ARBA" id="ARBA00022840"/>
    </source>
</evidence>
<dbReference type="InterPro" id="IPR037257">
    <property type="entry name" value="T2SS_E_N_sf"/>
</dbReference>
<organism evidence="5 6">
    <name type="scientific">Thermogemmata fonticola</name>
    <dbReference type="NCBI Taxonomy" id="2755323"/>
    <lineage>
        <taxon>Bacteria</taxon>
        <taxon>Pseudomonadati</taxon>
        <taxon>Planctomycetota</taxon>
        <taxon>Planctomycetia</taxon>
        <taxon>Gemmatales</taxon>
        <taxon>Gemmataceae</taxon>
        <taxon>Thermogemmata</taxon>
    </lineage>
</organism>
<dbReference type="GO" id="GO:0016887">
    <property type="term" value="F:ATP hydrolysis activity"/>
    <property type="evidence" value="ECO:0007669"/>
    <property type="project" value="TreeGrafter"/>
</dbReference>
<name>A0A7V9AB77_9BACT</name>
<evidence type="ECO:0000313" key="5">
    <source>
        <dbReference type="EMBL" id="MBA2225487.1"/>
    </source>
</evidence>
<dbReference type="InterPro" id="IPR001482">
    <property type="entry name" value="T2SS/T4SS_dom"/>
</dbReference>
<keyword evidence="3" id="KW-0067">ATP-binding</keyword>
<feature type="domain" description="Bacterial type II secretion system protein E" evidence="4">
    <location>
        <begin position="378"/>
        <end position="392"/>
    </location>
</feature>
<evidence type="ECO:0000259" key="4">
    <source>
        <dbReference type="PROSITE" id="PS00662"/>
    </source>
</evidence>
<dbReference type="PROSITE" id="PS00662">
    <property type="entry name" value="T2SP_E"/>
    <property type="match status" value="1"/>
</dbReference>
<dbReference type="AlphaFoldDB" id="A0A7V9AB77"/>
<protein>
    <submittedName>
        <fullName evidence="5">Flp pilus assembly complex ATPase component TadA</fullName>
    </submittedName>
</protein>